<dbReference type="Proteomes" id="UP000229307">
    <property type="component" value="Unassembled WGS sequence"/>
</dbReference>
<protein>
    <submittedName>
        <fullName evidence="1">Uncharacterized protein</fullName>
    </submittedName>
</protein>
<dbReference type="EMBL" id="PFMR01000212">
    <property type="protein sequence ID" value="PIZ16088.1"/>
    <property type="molecule type" value="Genomic_DNA"/>
</dbReference>
<sequence>MKKLVLLVVLAFAVVCGMWTVDCFSADIKGKLGVGANYPGLQVRYGITDNILVEGRAQFALNNITVGGRGYYNLFEIPGSIPITI</sequence>
<evidence type="ECO:0000313" key="1">
    <source>
        <dbReference type="EMBL" id="PIZ16088.1"/>
    </source>
</evidence>
<dbReference type="AlphaFoldDB" id="A0A2M7S9H8"/>
<name>A0A2M7S9H8_9BACT</name>
<accession>A0A2M7S9H8</accession>
<proteinExistence type="predicted"/>
<organism evidence="1 2">
    <name type="scientific">Candidatus Desantisbacteria bacterium CG_4_10_14_0_8_um_filter_48_22</name>
    <dbReference type="NCBI Taxonomy" id="1974543"/>
    <lineage>
        <taxon>Bacteria</taxon>
        <taxon>Candidatus Desantisiibacteriota</taxon>
    </lineage>
</organism>
<comment type="caution">
    <text evidence="1">The sequence shown here is derived from an EMBL/GenBank/DDBJ whole genome shotgun (WGS) entry which is preliminary data.</text>
</comment>
<gene>
    <name evidence="1" type="ORF">COY52_08115</name>
</gene>
<reference evidence="2" key="1">
    <citation type="submission" date="2017-09" db="EMBL/GenBank/DDBJ databases">
        <title>Depth-based differentiation of microbial function through sediment-hosted aquifers and enrichment of novel symbionts in the deep terrestrial subsurface.</title>
        <authorList>
            <person name="Probst A.J."/>
            <person name="Ladd B."/>
            <person name="Jarett J.K."/>
            <person name="Geller-Mcgrath D.E."/>
            <person name="Sieber C.M.K."/>
            <person name="Emerson J.B."/>
            <person name="Anantharaman K."/>
            <person name="Thomas B.C."/>
            <person name="Malmstrom R."/>
            <person name="Stieglmeier M."/>
            <person name="Klingl A."/>
            <person name="Woyke T."/>
            <person name="Ryan C.M."/>
            <person name="Banfield J.F."/>
        </authorList>
    </citation>
    <scope>NUCLEOTIDE SEQUENCE [LARGE SCALE GENOMIC DNA]</scope>
</reference>
<evidence type="ECO:0000313" key="2">
    <source>
        <dbReference type="Proteomes" id="UP000229307"/>
    </source>
</evidence>